<dbReference type="EMBL" id="LNOI01000004">
    <property type="protein sequence ID" value="KUY17036.1"/>
    <property type="molecule type" value="Genomic_DNA"/>
</dbReference>
<protein>
    <recommendedName>
        <fullName evidence="3">Fibrobacter succinogenes major paralogous domain-containing protein</fullName>
    </recommendedName>
</protein>
<name>A0ABD4DIR8_ELIMR</name>
<evidence type="ECO:0000313" key="2">
    <source>
        <dbReference type="Proteomes" id="UP000064412"/>
    </source>
</evidence>
<dbReference type="PROSITE" id="PS51257">
    <property type="entry name" value="PROKAR_LIPOPROTEIN"/>
    <property type="match status" value="1"/>
</dbReference>
<dbReference type="AlphaFoldDB" id="A0ABD4DIR8"/>
<sequence length="596" mass="65588">MKINIYRYITILLIPLIILSCRSTTDNIEKGGQTIVKINLRGIVQAQDVSINRSKVAPGVYTLEIPYNKDFNLVTTITPEAEATKIGTQASVNSSALTITPQPPTTNPIGPNVKYLVMVFDESGNRITAQEKVYDSSNQSDTANQMILNAGKDYTFVAISYNTATAPTFNTAVTNLSDVTNTVSVVSSLDYLYFNSGPLNIIYGQQNYINITFKHINSRVILSMDASAEMGNITAVTAHINGAGSINLLANGVAAAGEQILYDKIFTFPVLNRQVVNSAPILVSSAGSVHIINIISVSLNGGVVRTNISPVIIPAGTFRQGVSYTVKLSFQATGVLAAGLIWARGNLAYDWVNKIYYNRYYPQEAGSNYKDTDYWNYATNQGSPLVPKMIINSHSDIWNWGNNLYYFTDGINDESTSKIPLNDPCRLVAGGKWRMPSLEDFEKLGVYRVHNGGDISSATDGLPTTTLGGGISHANGNITDNNFPYVYFEGTKEITGIITLLRFYKTGRYYGNVTEADRTAGYQNGGNSAYISDAVIYMARDAYNYDNFSLYRRPYMVVVYNGDRSNGVNTFITQRKAFYHDWSADDRVPVRCVKNP</sequence>
<dbReference type="Proteomes" id="UP000064412">
    <property type="component" value="Unassembled WGS sequence"/>
</dbReference>
<accession>A0ABD4DIR8</accession>
<comment type="caution">
    <text evidence="1">The sequence shown here is derived from an EMBL/GenBank/DDBJ whole genome shotgun (WGS) entry which is preliminary data.</text>
</comment>
<reference evidence="1 2" key="1">
    <citation type="submission" date="2015-11" db="EMBL/GenBank/DDBJ databases">
        <authorList>
            <person name="Nicholson A.C."/>
            <person name="Humrighouse B.W."/>
            <person name="Graziano J."/>
            <person name="Lasker B."/>
            <person name="Whitney A.M."/>
            <person name="Mcquiston J.R."/>
        </authorList>
    </citation>
    <scope>NUCLEOTIDE SEQUENCE [LARGE SCALE GENOMIC DNA]</scope>
    <source>
        <strain evidence="1 2">G4071</strain>
    </source>
</reference>
<dbReference type="RefSeq" id="WP_059345067.1">
    <property type="nucleotide sequence ID" value="NZ_CP140570.1"/>
</dbReference>
<evidence type="ECO:0000313" key="1">
    <source>
        <dbReference type="EMBL" id="KUY17036.1"/>
    </source>
</evidence>
<organism evidence="1 2">
    <name type="scientific">Elizabethkingia miricola</name>
    <name type="common">Chryseobacterium miricola</name>
    <dbReference type="NCBI Taxonomy" id="172045"/>
    <lineage>
        <taxon>Bacteria</taxon>
        <taxon>Pseudomonadati</taxon>
        <taxon>Bacteroidota</taxon>
        <taxon>Flavobacteriia</taxon>
        <taxon>Flavobacteriales</taxon>
        <taxon>Weeksellaceae</taxon>
        <taxon>Elizabethkingia</taxon>
    </lineage>
</organism>
<evidence type="ECO:0008006" key="3">
    <source>
        <dbReference type="Google" id="ProtNLM"/>
    </source>
</evidence>
<proteinExistence type="predicted"/>
<gene>
    <name evidence="1" type="ORF">ATB95_11670</name>
</gene>